<dbReference type="Proteomes" id="UP000327085">
    <property type="component" value="Chromosome 4"/>
</dbReference>
<accession>A0A5E4FPI7</accession>
<dbReference type="PROSITE" id="PS50969">
    <property type="entry name" value="FCP1"/>
    <property type="match status" value="1"/>
</dbReference>
<protein>
    <submittedName>
        <fullName evidence="4">PREDICTED: CTD</fullName>
    </submittedName>
</protein>
<feature type="transmembrane region" description="Helical" evidence="2">
    <location>
        <begin position="311"/>
        <end position="332"/>
    </location>
</feature>
<dbReference type="SMART" id="SM00577">
    <property type="entry name" value="CPDc"/>
    <property type="match status" value="1"/>
</dbReference>
<feature type="domain" description="FCP1 homology" evidence="3">
    <location>
        <begin position="80"/>
        <end position="239"/>
    </location>
</feature>
<gene>
    <name evidence="4" type="ORF">ALMOND_2B008342</name>
</gene>
<dbReference type="CDD" id="cd07521">
    <property type="entry name" value="HAD_FCP1-like"/>
    <property type="match status" value="1"/>
</dbReference>
<dbReference type="GO" id="GO:0016791">
    <property type="term" value="F:phosphatase activity"/>
    <property type="evidence" value="ECO:0007669"/>
    <property type="project" value="InterPro"/>
</dbReference>
<dbReference type="InterPro" id="IPR011948">
    <property type="entry name" value="Dullard_phosphatase"/>
</dbReference>
<dbReference type="Gene3D" id="3.40.50.1000">
    <property type="entry name" value="HAD superfamily/HAD-like"/>
    <property type="match status" value="1"/>
</dbReference>
<dbReference type="InterPro" id="IPR023214">
    <property type="entry name" value="HAD_sf"/>
</dbReference>
<dbReference type="InterPro" id="IPR004274">
    <property type="entry name" value="FCP1_dom"/>
</dbReference>
<dbReference type="NCBIfam" id="TIGR02251">
    <property type="entry name" value="HIF-SF_euk"/>
    <property type="match status" value="1"/>
</dbReference>
<dbReference type="PANTHER" id="PTHR12210">
    <property type="entry name" value="DULLARD PROTEIN PHOSPHATASE"/>
    <property type="match status" value="1"/>
</dbReference>
<dbReference type="InterPro" id="IPR050365">
    <property type="entry name" value="TIM50"/>
</dbReference>
<dbReference type="InParanoid" id="A0A5E4FPI7"/>
<dbReference type="FunFam" id="3.40.50.1000:FF:000093">
    <property type="entry name" value="NLI interacting factor-like phosphatase family protein"/>
    <property type="match status" value="1"/>
</dbReference>
<sequence length="341" mass="38965">MVSRILKKTPSTNKPMPIKLCRGIRRRHRRNCCLKKSAIAPSTVVLTRVGTNKAFKVLHKPQSPETRPETQARLPLPPLASPEKRTVCLDLDETLVHSVTGPPPKNFDFVVQPKVRGKVMTFYVVKRPGVDAFLERLAAQYEVVVFTAGLRDYATLVLDRLDRKRLVSHRLYRDSCKEMSGKFVKDLSRLGRDLRRVVIVDDNPNAYFLQPENAIPVRRFFYDPADRELERLLEFFEDEELRCCEDIRVAVKKFVGDDGLMLSDDDDDDDDELEEMSDAKSKPTVSTPCSVISVHRVGPVGPPVLEWGTNMVIVCSFFLLIINVIVCFRTGFHPFFFTLRN</sequence>
<evidence type="ECO:0000256" key="1">
    <source>
        <dbReference type="SAM" id="MobiDB-lite"/>
    </source>
</evidence>
<evidence type="ECO:0000313" key="4">
    <source>
        <dbReference type="EMBL" id="VVA29371.1"/>
    </source>
</evidence>
<keyword evidence="2" id="KW-0472">Membrane</keyword>
<dbReference type="SUPFAM" id="SSF56784">
    <property type="entry name" value="HAD-like"/>
    <property type="match status" value="1"/>
</dbReference>
<dbReference type="AlphaFoldDB" id="A0A5E4FPI7"/>
<dbReference type="Gramene" id="VVA29371">
    <property type="protein sequence ID" value="VVA29371"/>
    <property type="gene ID" value="Prudul26B008342"/>
</dbReference>
<feature type="compositionally biased region" description="Acidic residues" evidence="1">
    <location>
        <begin position="263"/>
        <end position="276"/>
    </location>
</feature>
<dbReference type="EMBL" id="CABIKO010000163">
    <property type="protein sequence ID" value="VVA29371.1"/>
    <property type="molecule type" value="Genomic_DNA"/>
</dbReference>
<keyword evidence="2" id="KW-0812">Transmembrane</keyword>
<evidence type="ECO:0000256" key="2">
    <source>
        <dbReference type="SAM" id="Phobius"/>
    </source>
</evidence>
<dbReference type="FunCoup" id="A0A5E4FPI7">
    <property type="interactions" value="22"/>
</dbReference>
<reference evidence="5" key="1">
    <citation type="journal article" date="2020" name="Plant J.">
        <title>Transposons played a major role in the diversification between the closely related almond and peach genomes: results from the almond genome sequence.</title>
        <authorList>
            <person name="Alioto T."/>
            <person name="Alexiou K.G."/>
            <person name="Bardil A."/>
            <person name="Barteri F."/>
            <person name="Castanera R."/>
            <person name="Cruz F."/>
            <person name="Dhingra A."/>
            <person name="Duval H."/>
            <person name="Fernandez I Marti A."/>
            <person name="Frias L."/>
            <person name="Galan B."/>
            <person name="Garcia J.L."/>
            <person name="Howad W."/>
            <person name="Gomez-Garrido J."/>
            <person name="Gut M."/>
            <person name="Julca I."/>
            <person name="Morata J."/>
            <person name="Puigdomenech P."/>
            <person name="Ribeca P."/>
            <person name="Rubio Cabetas M.J."/>
            <person name="Vlasova A."/>
            <person name="Wirthensohn M."/>
            <person name="Garcia-Mas J."/>
            <person name="Gabaldon T."/>
            <person name="Casacuberta J.M."/>
            <person name="Arus P."/>
        </authorList>
    </citation>
    <scope>NUCLEOTIDE SEQUENCE [LARGE SCALE GENOMIC DNA]</scope>
    <source>
        <strain evidence="5">cv. Texas</strain>
    </source>
</reference>
<keyword evidence="2" id="KW-1133">Transmembrane helix</keyword>
<feature type="region of interest" description="Disordered" evidence="1">
    <location>
        <begin position="262"/>
        <end position="286"/>
    </location>
</feature>
<dbReference type="InterPro" id="IPR036412">
    <property type="entry name" value="HAD-like_sf"/>
</dbReference>
<organism evidence="4 5">
    <name type="scientific">Prunus dulcis</name>
    <name type="common">Almond</name>
    <name type="synonym">Amygdalus dulcis</name>
    <dbReference type="NCBI Taxonomy" id="3755"/>
    <lineage>
        <taxon>Eukaryota</taxon>
        <taxon>Viridiplantae</taxon>
        <taxon>Streptophyta</taxon>
        <taxon>Embryophyta</taxon>
        <taxon>Tracheophyta</taxon>
        <taxon>Spermatophyta</taxon>
        <taxon>Magnoliopsida</taxon>
        <taxon>eudicotyledons</taxon>
        <taxon>Gunneridae</taxon>
        <taxon>Pentapetalae</taxon>
        <taxon>rosids</taxon>
        <taxon>fabids</taxon>
        <taxon>Rosales</taxon>
        <taxon>Rosaceae</taxon>
        <taxon>Amygdaloideae</taxon>
        <taxon>Amygdaleae</taxon>
        <taxon>Prunus</taxon>
    </lineage>
</organism>
<proteinExistence type="predicted"/>
<evidence type="ECO:0000313" key="5">
    <source>
        <dbReference type="Proteomes" id="UP000327085"/>
    </source>
</evidence>
<dbReference type="Pfam" id="PF03031">
    <property type="entry name" value="NIF"/>
    <property type="match status" value="1"/>
</dbReference>
<name>A0A5E4FPI7_PRUDU</name>
<evidence type="ECO:0000259" key="3">
    <source>
        <dbReference type="PROSITE" id="PS50969"/>
    </source>
</evidence>